<dbReference type="Proteomes" id="UP000190105">
    <property type="component" value="Unassembled WGS sequence"/>
</dbReference>
<protein>
    <submittedName>
        <fullName evidence="1">Uncharacterized protein</fullName>
    </submittedName>
</protein>
<gene>
    <name evidence="1" type="ORF">SAMN05443428_1444</name>
</gene>
<dbReference type="SUPFAM" id="SSF50998">
    <property type="entry name" value="Quinoprotein alcohol dehydrogenase-like"/>
    <property type="match status" value="1"/>
</dbReference>
<sequence>MPDFCSLTPINGFDYKNLDNARQNNYAWSMSDLGDFIYVGTGRNILLNIISSTINPKTEIPALIRPYEFDNFGEIWRYRKDGKLPWERVYKAPLNSKIYGFRFMISHRPFGGRPCLYAAAFGEKVKVLKSTNGVNWYQVLDDNLKGTSSRAMVTHRGKLYIATIDEGNQSSIPLLYRSEDPEFYPWEKVIDSDAKGFDPDRNPKGGISNMAVFNKRIYVATANADGVQVWRTNGEEPEMNEWTLIVDKGFGNPLNKYSLSIGVFKNYLYVSGTKQLPLAWFIPMGCDIIRIDRNDNWQLIVGGNPLIPLNQSDDNKYKSMSGLGSGFNNPFNVYAWQIQEYQRRLYISTFDDSSNMEVILNTLLANRASLEELIGEKITKILIEIYESVVKILRGIGYPIGFDLYTSEDGVHFKSVFLNGLGNPYNYGGRILYVDSCNKLYLATANPFEGCEVWETNKIENYNLRLCNEKHYECLWQAREIIKEKYDVISENMPAILKFIPKDYYHRFFNDI</sequence>
<organism evidence="1 2">
    <name type="scientific">Caloramator quimbayensis</name>
    <dbReference type="NCBI Taxonomy" id="1147123"/>
    <lineage>
        <taxon>Bacteria</taxon>
        <taxon>Bacillati</taxon>
        <taxon>Bacillota</taxon>
        <taxon>Clostridia</taxon>
        <taxon>Eubacteriales</taxon>
        <taxon>Clostridiaceae</taxon>
        <taxon>Caloramator</taxon>
    </lineage>
</organism>
<reference evidence="2" key="1">
    <citation type="submission" date="2017-02" db="EMBL/GenBank/DDBJ databases">
        <authorList>
            <person name="Varghese N."/>
            <person name="Submissions S."/>
        </authorList>
    </citation>
    <scope>NUCLEOTIDE SEQUENCE [LARGE SCALE GENOMIC DNA]</scope>
    <source>
        <strain evidence="2">USBA 833</strain>
    </source>
</reference>
<dbReference type="STRING" id="1147123.SAMN05443428_1444"/>
<dbReference type="OrthoDB" id="1746166at2"/>
<dbReference type="AlphaFoldDB" id="A0A1T4YF71"/>
<keyword evidence="2" id="KW-1185">Reference proteome</keyword>
<name>A0A1T4YF71_9CLOT</name>
<dbReference type="InterPro" id="IPR011047">
    <property type="entry name" value="Quinoprotein_ADH-like_sf"/>
</dbReference>
<dbReference type="EMBL" id="FUYH01000044">
    <property type="protein sequence ID" value="SKB00487.1"/>
    <property type="molecule type" value="Genomic_DNA"/>
</dbReference>
<proteinExistence type="predicted"/>
<evidence type="ECO:0000313" key="1">
    <source>
        <dbReference type="EMBL" id="SKB00487.1"/>
    </source>
</evidence>
<accession>A0A1T4YF71</accession>
<dbReference type="RefSeq" id="WP_078697841.1">
    <property type="nucleotide sequence ID" value="NZ_FUYH01000044.1"/>
</dbReference>
<evidence type="ECO:0000313" key="2">
    <source>
        <dbReference type="Proteomes" id="UP000190105"/>
    </source>
</evidence>